<protein>
    <submittedName>
        <fullName evidence="6">Oligoxyloglucan reducing end-specific cellobiohydrolase</fullName>
    </submittedName>
</protein>
<dbReference type="OrthoDB" id="443634at2759"/>
<dbReference type="GO" id="GO:0005794">
    <property type="term" value="C:Golgi apparatus"/>
    <property type="evidence" value="ECO:0007669"/>
    <property type="project" value="TreeGrafter"/>
</dbReference>
<evidence type="ECO:0000259" key="5">
    <source>
        <dbReference type="SMART" id="SM00602"/>
    </source>
</evidence>
<evidence type="ECO:0000256" key="3">
    <source>
        <dbReference type="ARBA" id="ARBA00023136"/>
    </source>
</evidence>
<dbReference type="eggNOG" id="KOG3511">
    <property type="taxonomic scope" value="Eukaryota"/>
</dbReference>
<gene>
    <name evidence="6" type="ORF">AURDEDRAFT_176763</name>
</gene>
<dbReference type="InParanoid" id="J0WP52"/>
<proteinExistence type="predicted"/>
<dbReference type="KEGG" id="adl:AURDEDRAFT_176763"/>
<dbReference type="GO" id="GO:0006895">
    <property type="term" value="P:Golgi to endosome transport"/>
    <property type="evidence" value="ECO:0007669"/>
    <property type="project" value="TreeGrafter"/>
</dbReference>
<keyword evidence="4" id="KW-0325">Glycoprotein</keyword>
<dbReference type="GO" id="GO:0005829">
    <property type="term" value="C:cytosol"/>
    <property type="evidence" value="ECO:0007669"/>
    <property type="project" value="GOC"/>
</dbReference>
<evidence type="ECO:0000256" key="2">
    <source>
        <dbReference type="ARBA" id="ARBA00022737"/>
    </source>
</evidence>
<dbReference type="PANTHER" id="PTHR12106">
    <property type="entry name" value="SORTILIN RELATED"/>
    <property type="match status" value="1"/>
</dbReference>
<dbReference type="InterPro" id="IPR015943">
    <property type="entry name" value="WD40/YVTN_repeat-like_dom_sf"/>
</dbReference>
<dbReference type="Proteomes" id="UP000006514">
    <property type="component" value="Unassembled WGS sequence"/>
</dbReference>
<name>J0WP52_AURST</name>
<dbReference type="InterPro" id="IPR031778">
    <property type="entry name" value="Sortilin_N"/>
</dbReference>
<dbReference type="EMBL" id="JH687986">
    <property type="protein sequence ID" value="EJD34181.1"/>
    <property type="molecule type" value="Genomic_DNA"/>
</dbReference>
<keyword evidence="7" id="KW-1185">Reference proteome</keyword>
<dbReference type="Gene3D" id="2.130.10.10">
    <property type="entry name" value="YVTN repeat-like/Quinoprotein amine dehydrogenase"/>
    <property type="match status" value="1"/>
</dbReference>
<keyword evidence="3" id="KW-0472">Membrane</keyword>
<dbReference type="OMA" id="RMEYHAY"/>
<dbReference type="InterPro" id="IPR006581">
    <property type="entry name" value="VPS10"/>
</dbReference>
<organism evidence="6 7">
    <name type="scientific">Auricularia subglabra (strain TFB-10046 / SS5)</name>
    <name type="common">White-rot fungus</name>
    <name type="synonym">Auricularia delicata (strain TFB10046)</name>
    <dbReference type="NCBI Taxonomy" id="717982"/>
    <lineage>
        <taxon>Eukaryota</taxon>
        <taxon>Fungi</taxon>
        <taxon>Dikarya</taxon>
        <taxon>Basidiomycota</taxon>
        <taxon>Agaricomycotina</taxon>
        <taxon>Agaricomycetes</taxon>
        <taxon>Auriculariales</taxon>
        <taxon>Auriculariaceae</taxon>
        <taxon>Auricularia</taxon>
    </lineage>
</organism>
<dbReference type="Pfam" id="PF15902">
    <property type="entry name" value="Sortilin-Vps10"/>
    <property type="match status" value="3"/>
</dbReference>
<dbReference type="SMART" id="SM00602">
    <property type="entry name" value="VPS10"/>
    <property type="match status" value="1"/>
</dbReference>
<sequence length="431" mass="48647">MHPYSDDVAYLIGPRRELKHTTDTGRSWNNVSAPTDPNIFRVPVLAFHPKNEDWIIWTGAKGHPGRDCHAVAHYSLDHGRSWHEVESYVRTCSLARDKDLKIDQQLILCESYRDKRGDQSTFISSERPLQFIPGPHEDLRQYRWAHQVLGIPHRRAGAYLPDDAGVRHSGLQLPRGAHGLSLQVSLDEQNFAPGLFPRNMRMEYHAYTVLESTTDSVLHLTISNTPKFEWGNLMKSYLNQEFVNRNGDGFVDFENLIGLDGIAVINVVANPKEAQVKGTNEFRTMITHNDGATWKPLTPPAKDSIGRDYACKDVSCALHIHGFTERYDARATYSSPSVVGPYMDAHLWEFGDSGLVLVMADDDAPTHRVIYSPNEGMTWSEYVFVTNDKMRVKSIITVTSDTSRKFALFGHYARTPRRGAPGLLAADQEEV</sequence>
<dbReference type="GO" id="GO:0016020">
    <property type="term" value="C:membrane"/>
    <property type="evidence" value="ECO:0007669"/>
    <property type="project" value="UniProtKB-SubCell"/>
</dbReference>
<accession>J0WP52</accession>
<dbReference type="GO" id="GO:0006623">
    <property type="term" value="P:protein targeting to vacuole"/>
    <property type="evidence" value="ECO:0007669"/>
    <property type="project" value="TreeGrafter"/>
</dbReference>
<dbReference type="AlphaFoldDB" id="J0WP52"/>
<dbReference type="GO" id="GO:0006896">
    <property type="term" value="P:Golgi to vacuole transport"/>
    <property type="evidence" value="ECO:0007669"/>
    <property type="project" value="TreeGrafter"/>
</dbReference>
<keyword evidence="6" id="KW-0378">Hydrolase</keyword>
<feature type="domain" description="VPS10" evidence="5">
    <location>
        <begin position="1"/>
        <end position="430"/>
    </location>
</feature>
<dbReference type="SUPFAM" id="SSF110296">
    <property type="entry name" value="Oligoxyloglucan reducing end-specific cellobiohydrolase"/>
    <property type="match status" value="1"/>
</dbReference>
<dbReference type="GO" id="GO:0016787">
    <property type="term" value="F:hydrolase activity"/>
    <property type="evidence" value="ECO:0007669"/>
    <property type="project" value="UniProtKB-KW"/>
</dbReference>
<dbReference type="InterPro" id="IPR050310">
    <property type="entry name" value="VPS10-sortilin"/>
</dbReference>
<evidence type="ECO:0000256" key="1">
    <source>
        <dbReference type="ARBA" id="ARBA00004370"/>
    </source>
</evidence>
<evidence type="ECO:0000313" key="6">
    <source>
        <dbReference type="EMBL" id="EJD34181.1"/>
    </source>
</evidence>
<reference evidence="7" key="1">
    <citation type="journal article" date="2012" name="Science">
        <title>The Paleozoic origin of enzymatic lignin decomposition reconstructed from 31 fungal genomes.</title>
        <authorList>
            <person name="Floudas D."/>
            <person name="Binder M."/>
            <person name="Riley R."/>
            <person name="Barry K."/>
            <person name="Blanchette R.A."/>
            <person name="Henrissat B."/>
            <person name="Martinez A.T."/>
            <person name="Otillar R."/>
            <person name="Spatafora J.W."/>
            <person name="Yadav J.S."/>
            <person name="Aerts A."/>
            <person name="Benoit I."/>
            <person name="Boyd A."/>
            <person name="Carlson A."/>
            <person name="Copeland A."/>
            <person name="Coutinho P.M."/>
            <person name="de Vries R.P."/>
            <person name="Ferreira P."/>
            <person name="Findley K."/>
            <person name="Foster B."/>
            <person name="Gaskell J."/>
            <person name="Glotzer D."/>
            <person name="Gorecki P."/>
            <person name="Heitman J."/>
            <person name="Hesse C."/>
            <person name="Hori C."/>
            <person name="Igarashi K."/>
            <person name="Jurgens J.A."/>
            <person name="Kallen N."/>
            <person name="Kersten P."/>
            <person name="Kohler A."/>
            <person name="Kuees U."/>
            <person name="Kumar T.K.A."/>
            <person name="Kuo A."/>
            <person name="LaButti K."/>
            <person name="Larrondo L.F."/>
            <person name="Lindquist E."/>
            <person name="Ling A."/>
            <person name="Lombard V."/>
            <person name="Lucas S."/>
            <person name="Lundell T."/>
            <person name="Martin R."/>
            <person name="McLaughlin D.J."/>
            <person name="Morgenstern I."/>
            <person name="Morin E."/>
            <person name="Murat C."/>
            <person name="Nagy L.G."/>
            <person name="Nolan M."/>
            <person name="Ohm R.A."/>
            <person name="Patyshakuliyeva A."/>
            <person name="Rokas A."/>
            <person name="Ruiz-Duenas F.J."/>
            <person name="Sabat G."/>
            <person name="Salamov A."/>
            <person name="Samejima M."/>
            <person name="Schmutz J."/>
            <person name="Slot J.C."/>
            <person name="St John F."/>
            <person name="Stenlid J."/>
            <person name="Sun H."/>
            <person name="Sun S."/>
            <person name="Syed K."/>
            <person name="Tsang A."/>
            <person name="Wiebenga A."/>
            <person name="Young D."/>
            <person name="Pisabarro A."/>
            <person name="Eastwood D.C."/>
            <person name="Martin F."/>
            <person name="Cullen D."/>
            <person name="Grigoriev I.V."/>
            <person name="Hibbett D.S."/>
        </authorList>
    </citation>
    <scope>NUCLEOTIDE SEQUENCE [LARGE SCALE GENOMIC DNA]</scope>
    <source>
        <strain evidence="7">TFB10046</strain>
    </source>
</reference>
<comment type="subcellular location">
    <subcellularLocation>
        <location evidence="1">Membrane</location>
    </subcellularLocation>
</comment>
<dbReference type="PANTHER" id="PTHR12106:SF27">
    <property type="entry name" value="SORTILIN-RELATED RECEPTOR"/>
    <property type="match status" value="1"/>
</dbReference>
<evidence type="ECO:0000313" key="7">
    <source>
        <dbReference type="Proteomes" id="UP000006514"/>
    </source>
</evidence>
<keyword evidence="2" id="KW-0677">Repeat</keyword>
<evidence type="ECO:0000256" key="4">
    <source>
        <dbReference type="ARBA" id="ARBA00023180"/>
    </source>
</evidence>